<dbReference type="Proteomes" id="UP000727407">
    <property type="component" value="Unassembled WGS sequence"/>
</dbReference>
<dbReference type="PANTHER" id="PTHR46723:SF1">
    <property type="entry name" value="LEUCINE-RICH REPEAT AND IQ DOMAIN-CONTAINING PROTEIN 3"/>
    <property type="match status" value="1"/>
</dbReference>
<dbReference type="PANTHER" id="PTHR46723">
    <property type="entry name" value="LEUCINE-RICH REPEAT AND IQ DOMAIN-CONTAINING PROTEIN 3"/>
    <property type="match status" value="1"/>
</dbReference>
<gene>
    <name evidence="1" type="ORF">DAT39_023598</name>
</gene>
<dbReference type="Gene3D" id="3.80.10.10">
    <property type="entry name" value="Ribonuclease Inhibitor"/>
    <property type="match status" value="1"/>
</dbReference>
<name>A0A8J4TXX9_CLAMG</name>
<dbReference type="AlphaFoldDB" id="A0A8J4TXX9"/>
<accession>A0A8J4TXX9</accession>
<feature type="non-terminal residue" evidence="1">
    <location>
        <position position="1"/>
    </location>
</feature>
<organism evidence="1 2">
    <name type="scientific">Clarias magur</name>
    <name type="common">Asian catfish</name>
    <name type="synonym">Macropteronotus magur</name>
    <dbReference type="NCBI Taxonomy" id="1594786"/>
    <lineage>
        <taxon>Eukaryota</taxon>
        <taxon>Metazoa</taxon>
        <taxon>Chordata</taxon>
        <taxon>Craniata</taxon>
        <taxon>Vertebrata</taxon>
        <taxon>Euteleostomi</taxon>
        <taxon>Actinopterygii</taxon>
        <taxon>Neopterygii</taxon>
        <taxon>Teleostei</taxon>
        <taxon>Ostariophysi</taxon>
        <taxon>Siluriformes</taxon>
        <taxon>Clariidae</taxon>
        <taxon>Clarias</taxon>
    </lineage>
</organism>
<feature type="non-terminal residue" evidence="1">
    <location>
        <position position="194"/>
    </location>
</feature>
<dbReference type="InterPro" id="IPR001611">
    <property type="entry name" value="Leu-rich_rpt"/>
</dbReference>
<dbReference type="EMBL" id="QNUK01002233">
    <property type="protein sequence ID" value="KAF5879899.1"/>
    <property type="molecule type" value="Genomic_DNA"/>
</dbReference>
<dbReference type="SUPFAM" id="SSF52058">
    <property type="entry name" value="L domain-like"/>
    <property type="match status" value="1"/>
</dbReference>
<protein>
    <submittedName>
        <fullName evidence="1">Leucine-rich repeat and IQ domain-containing protein 3 isoform X1</fullName>
    </submittedName>
</protein>
<dbReference type="PROSITE" id="PS51450">
    <property type="entry name" value="LRR"/>
    <property type="match status" value="1"/>
</dbReference>
<evidence type="ECO:0000313" key="1">
    <source>
        <dbReference type="EMBL" id="KAF5879899.1"/>
    </source>
</evidence>
<dbReference type="InterPro" id="IPR032675">
    <property type="entry name" value="LRR_dom_sf"/>
</dbReference>
<sequence length="194" mass="21860">VKIPMDLNLEDGHMSSSVSSSISPSSVRGEQDVVVLRRCALRLRSASVVCVFKALKVCVLCDNFITDIEPLRQCVNLLKLDLKGNKITQLPGASFWKNLKALQLLFLHENDISVMSEVAGLSVSPSLSALTLYETPLSRRRNYRHWVINSIFSLKALDHHVISDEEIIENWKLPLRFKAMTPNLSVRLYLPADM</sequence>
<reference evidence="1" key="1">
    <citation type="submission" date="2020-07" db="EMBL/GenBank/DDBJ databases">
        <title>Clarias magur genome sequencing, assembly and annotation.</title>
        <authorList>
            <person name="Kushwaha B."/>
            <person name="Kumar R."/>
            <person name="Das P."/>
            <person name="Joshi C.G."/>
            <person name="Kumar D."/>
            <person name="Nagpure N.S."/>
            <person name="Pandey M."/>
            <person name="Agarwal S."/>
            <person name="Srivastava S."/>
            <person name="Singh M."/>
            <person name="Sahoo L."/>
            <person name="Jayasankar P."/>
            <person name="Meher P.K."/>
            <person name="Koringa P.G."/>
            <person name="Iquebal M.A."/>
            <person name="Das S.P."/>
            <person name="Bit A."/>
            <person name="Patnaik S."/>
            <person name="Patel N."/>
            <person name="Shah T.M."/>
            <person name="Hinsu A."/>
            <person name="Jena J.K."/>
        </authorList>
    </citation>
    <scope>NUCLEOTIDE SEQUENCE</scope>
    <source>
        <strain evidence="1">CIFAMagur01</strain>
        <tissue evidence="1">Testis</tissue>
    </source>
</reference>
<keyword evidence="2" id="KW-1185">Reference proteome</keyword>
<comment type="caution">
    <text evidence="1">The sequence shown here is derived from an EMBL/GenBank/DDBJ whole genome shotgun (WGS) entry which is preliminary data.</text>
</comment>
<dbReference type="InterPro" id="IPR052859">
    <property type="entry name" value="LRR-IQ_domain_protein"/>
</dbReference>
<proteinExistence type="predicted"/>
<dbReference type="OrthoDB" id="676979at2759"/>
<evidence type="ECO:0000313" key="2">
    <source>
        <dbReference type="Proteomes" id="UP000727407"/>
    </source>
</evidence>
<dbReference type="Pfam" id="PF14580">
    <property type="entry name" value="LRR_9"/>
    <property type="match status" value="1"/>
</dbReference>